<keyword evidence="1" id="KW-0862">Zinc</keyword>
<feature type="region of interest" description="Disordered" evidence="2">
    <location>
        <begin position="1"/>
        <end position="73"/>
    </location>
</feature>
<keyword evidence="1" id="KW-0863">Zinc-finger</keyword>
<keyword evidence="4" id="KW-1185">Reference proteome</keyword>
<dbReference type="Pfam" id="PF00098">
    <property type="entry name" value="zf-CCHC"/>
    <property type="match status" value="1"/>
</dbReference>
<dbReference type="OrthoDB" id="427960at2759"/>
<reference evidence="5" key="3">
    <citation type="submission" date="2025-08" db="UniProtKB">
        <authorList>
            <consortium name="RefSeq"/>
        </authorList>
    </citation>
    <scope>IDENTIFICATION</scope>
    <source>
        <strain evidence="5">CBS 342.82</strain>
    </source>
</reference>
<dbReference type="InterPro" id="IPR036875">
    <property type="entry name" value="Znf_CCHC_sf"/>
</dbReference>
<dbReference type="SUPFAM" id="SSF57756">
    <property type="entry name" value="Retrovirus zinc finger-like domains"/>
    <property type="match status" value="1"/>
</dbReference>
<evidence type="ECO:0000256" key="2">
    <source>
        <dbReference type="SAM" id="MobiDB-lite"/>
    </source>
</evidence>
<gene>
    <name evidence="5" type="ORF">K489DRAFT_189705</name>
</gene>
<protein>
    <recommendedName>
        <fullName evidence="3">CCHC-type domain-containing protein</fullName>
    </recommendedName>
</protein>
<proteinExistence type="predicted"/>
<name>A0A6J3MA86_9PEZI</name>
<dbReference type="GO" id="GO:0003676">
    <property type="term" value="F:nucleic acid binding"/>
    <property type="evidence" value="ECO:0007669"/>
    <property type="project" value="InterPro"/>
</dbReference>
<evidence type="ECO:0000313" key="5">
    <source>
        <dbReference type="RefSeq" id="XP_033461799.1"/>
    </source>
</evidence>
<dbReference type="AlphaFoldDB" id="A0A6J3MA86"/>
<feature type="compositionally biased region" description="Basic and acidic residues" evidence="2">
    <location>
        <begin position="205"/>
        <end position="216"/>
    </location>
</feature>
<dbReference type="SMART" id="SM00343">
    <property type="entry name" value="ZnF_C2HC"/>
    <property type="match status" value="1"/>
</dbReference>
<accession>A0A6J3MA86</accession>
<dbReference type="InterPro" id="IPR001878">
    <property type="entry name" value="Znf_CCHC"/>
</dbReference>
<reference evidence="5" key="1">
    <citation type="submission" date="2020-01" db="EMBL/GenBank/DDBJ databases">
        <authorList>
            <consortium name="DOE Joint Genome Institute"/>
            <person name="Haridas S."/>
            <person name="Albert R."/>
            <person name="Binder M."/>
            <person name="Bloem J."/>
            <person name="Labutti K."/>
            <person name="Salamov A."/>
            <person name="Andreopoulos B."/>
            <person name="Baker S.E."/>
            <person name="Barry K."/>
            <person name="Bills G."/>
            <person name="Bluhm B.H."/>
            <person name="Cannon C."/>
            <person name="Castanera R."/>
            <person name="Culley D.E."/>
            <person name="Daum C."/>
            <person name="Ezra D."/>
            <person name="Gonzalez J.B."/>
            <person name="Henrissat B."/>
            <person name="Kuo A."/>
            <person name="Liang C."/>
            <person name="Lipzen A."/>
            <person name="Lutzoni F."/>
            <person name="Magnuson J."/>
            <person name="Mondo S."/>
            <person name="Nolan M."/>
            <person name="Ohm R."/>
            <person name="Pangilinan J."/>
            <person name="Park H.-J."/>
            <person name="Ramirez L."/>
            <person name="Alfaro M."/>
            <person name="Sun H."/>
            <person name="Tritt A."/>
            <person name="Yoshinaga Y."/>
            <person name="Zwiers L.-H."/>
            <person name="Turgeon B.G."/>
            <person name="Goodwin S.B."/>
            <person name="Spatafora J.W."/>
            <person name="Crous P.W."/>
            <person name="Grigoriev I.V."/>
        </authorList>
    </citation>
    <scope>NUCLEOTIDE SEQUENCE</scope>
    <source>
        <strain evidence="5">CBS 342.82</strain>
    </source>
</reference>
<feature type="compositionally biased region" description="Gly residues" evidence="2">
    <location>
        <begin position="223"/>
        <end position="233"/>
    </location>
</feature>
<dbReference type="RefSeq" id="XP_033461799.1">
    <property type="nucleotide sequence ID" value="XM_033599517.1"/>
</dbReference>
<reference evidence="5" key="2">
    <citation type="submission" date="2020-04" db="EMBL/GenBank/DDBJ databases">
        <authorList>
            <consortium name="NCBI Genome Project"/>
        </authorList>
    </citation>
    <scope>NUCLEOTIDE SEQUENCE</scope>
    <source>
        <strain evidence="5">CBS 342.82</strain>
    </source>
</reference>
<evidence type="ECO:0000313" key="4">
    <source>
        <dbReference type="Proteomes" id="UP000504637"/>
    </source>
</evidence>
<feature type="region of interest" description="Disordered" evidence="2">
    <location>
        <begin position="102"/>
        <end position="270"/>
    </location>
</feature>
<sequence>MAMASKQPKVMSSRLATMKFMQRGSAPASPASEPPTKRQRLSIGGANNASPTSRPQPFNQSSPEGELSARQQNVTANDEWYLSYKAPETVAQSPFQIVSAGFSHLDDNDTPDAQSGAEESGRFEVAGRKRFGKLDKFAGRRKNNDDDDEDDDDSEEDEGEGAANVGGDATGVDALIAKGQRAAAERVRAERKAKRKAENAGLHQMGEERRKKEIKLNRLSGISSGGGGGGGSSGSNASNSSCFTCGTKGHMKKDCPKASNGAARHSRKSY</sequence>
<keyword evidence="1" id="KW-0479">Metal-binding</keyword>
<feature type="compositionally biased region" description="Acidic residues" evidence="2">
    <location>
        <begin position="145"/>
        <end position="160"/>
    </location>
</feature>
<feature type="compositionally biased region" description="Polar residues" evidence="2">
    <location>
        <begin position="45"/>
        <end position="73"/>
    </location>
</feature>
<dbReference type="Gene3D" id="4.10.60.10">
    <property type="entry name" value="Zinc finger, CCHC-type"/>
    <property type="match status" value="1"/>
</dbReference>
<evidence type="ECO:0000259" key="3">
    <source>
        <dbReference type="PROSITE" id="PS50158"/>
    </source>
</evidence>
<dbReference type="Proteomes" id="UP000504637">
    <property type="component" value="Unplaced"/>
</dbReference>
<dbReference type="GeneID" id="54357316"/>
<organism evidence="5">
    <name type="scientific">Dissoconium aciculare CBS 342.82</name>
    <dbReference type="NCBI Taxonomy" id="1314786"/>
    <lineage>
        <taxon>Eukaryota</taxon>
        <taxon>Fungi</taxon>
        <taxon>Dikarya</taxon>
        <taxon>Ascomycota</taxon>
        <taxon>Pezizomycotina</taxon>
        <taxon>Dothideomycetes</taxon>
        <taxon>Dothideomycetidae</taxon>
        <taxon>Mycosphaerellales</taxon>
        <taxon>Dissoconiaceae</taxon>
        <taxon>Dissoconium</taxon>
    </lineage>
</organism>
<evidence type="ECO:0000256" key="1">
    <source>
        <dbReference type="PROSITE-ProRule" id="PRU00047"/>
    </source>
</evidence>
<feature type="domain" description="CCHC-type" evidence="3">
    <location>
        <begin position="242"/>
        <end position="257"/>
    </location>
</feature>
<dbReference type="GO" id="GO:0008270">
    <property type="term" value="F:zinc ion binding"/>
    <property type="evidence" value="ECO:0007669"/>
    <property type="project" value="UniProtKB-KW"/>
</dbReference>
<dbReference type="PROSITE" id="PS50158">
    <property type="entry name" value="ZF_CCHC"/>
    <property type="match status" value="1"/>
</dbReference>
<feature type="compositionally biased region" description="Basic and acidic residues" evidence="2">
    <location>
        <begin position="119"/>
        <end position="144"/>
    </location>
</feature>